<gene>
    <name evidence="7" type="ORF">K431DRAFT_307069</name>
</gene>
<dbReference type="Proteomes" id="UP000799441">
    <property type="component" value="Unassembled WGS sequence"/>
</dbReference>
<dbReference type="InterPro" id="IPR012901">
    <property type="entry name" value="CARME"/>
</dbReference>
<evidence type="ECO:0000313" key="8">
    <source>
        <dbReference type="Proteomes" id="UP000799441"/>
    </source>
</evidence>
<dbReference type="InterPro" id="IPR029063">
    <property type="entry name" value="SAM-dependent_MTases_sf"/>
</dbReference>
<proteinExistence type="inferred from homology"/>
<keyword evidence="3" id="KW-0489">Methyltransferase</keyword>
<evidence type="ECO:0000256" key="2">
    <source>
        <dbReference type="ARBA" id="ARBA00012003"/>
    </source>
</evidence>
<dbReference type="EMBL" id="MU003847">
    <property type="protein sequence ID" value="KAF2717295.1"/>
    <property type="molecule type" value="Genomic_DNA"/>
</dbReference>
<name>A0A9P4Q0M1_9PEZI</name>
<dbReference type="GO" id="GO:0032259">
    <property type="term" value="P:methylation"/>
    <property type="evidence" value="ECO:0007669"/>
    <property type="project" value="UniProtKB-KW"/>
</dbReference>
<dbReference type="OrthoDB" id="978at2759"/>
<dbReference type="Pfam" id="PF07942">
    <property type="entry name" value="CARME"/>
    <property type="match status" value="1"/>
</dbReference>
<dbReference type="GO" id="GO:0030735">
    <property type="term" value="F:carnosine N-methyltransferase activity"/>
    <property type="evidence" value="ECO:0007669"/>
    <property type="project" value="UniProtKB-EC"/>
</dbReference>
<keyword evidence="5" id="KW-0949">S-adenosyl-L-methionine</keyword>
<reference evidence="7" key="1">
    <citation type="journal article" date="2020" name="Stud. Mycol.">
        <title>101 Dothideomycetes genomes: a test case for predicting lifestyles and emergence of pathogens.</title>
        <authorList>
            <person name="Haridas S."/>
            <person name="Albert R."/>
            <person name="Binder M."/>
            <person name="Bloem J."/>
            <person name="Labutti K."/>
            <person name="Salamov A."/>
            <person name="Andreopoulos B."/>
            <person name="Baker S."/>
            <person name="Barry K."/>
            <person name="Bills G."/>
            <person name="Bluhm B."/>
            <person name="Cannon C."/>
            <person name="Castanera R."/>
            <person name="Culley D."/>
            <person name="Daum C."/>
            <person name="Ezra D."/>
            <person name="Gonzalez J."/>
            <person name="Henrissat B."/>
            <person name="Kuo A."/>
            <person name="Liang C."/>
            <person name="Lipzen A."/>
            <person name="Lutzoni F."/>
            <person name="Magnuson J."/>
            <person name="Mondo S."/>
            <person name="Nolan M."/>
            <person name="Ohm R."/>
            <person name="Pangilinan J."/>
            <person name="Park H.-J."/>
            <person name="Ramirez L."/>
            <person name="Alfaro M."/>
            <person name="Sun H."/>
            <person name="Tritt A."/>
            <person name="Yoshinaga Y."/>
            <person name="Zwiers L.-H."/>
            <person name="Turgeon B."/>
            <person name="Goodwin S."/>
            <person name="Spatafora J."/>
            <person name="Crous P."/>
            <person name="Grigoriev I."/>
        </authorList>
    </citation>
    <scope>NUCLEOTIDE SEQUENCE</scope>
    <source>
        <strain evidence="7">CBS 116435</strain>
    </source>
</reference>
<protein>
    <recommendedName>
        <fullName evidence="2">carnosine N-methyltransferase</fullName>
        <ecNumber evidence="2">2.1.1.22</ecNumber>
    </recommendedName>
</protein>
<dbReference type="AlphaFoldDB" id="A0A9P4Q0M1"/>
<dbReference type="PANTHER" id="PTHR12303:SF6">
    <property type="entry name" value="CARNOSINE N-METHYLTRANSFERASE"/>
    <property type="match status" value="1"/>
</dbReference>
<dbReference type="PANTHER" id="PTHR12303">
    <property type="entry name" value="CARNOSINE N-METHYLTRANSFERASE"/>
    <property type="match status" value="1"/>
</dbReference>
<evidence type="ECO:0000256" key="6">
    <source>
        <dbReference type="SAM" id="MobiDB-lite"/>
    </source>
</evidence>
<accession>A0A9P4Q0M1</accession>
<dbReference type="EC" id="2.1.1.22" evidence="2"/>
<evidence type="ECO:0000313" key="7">
    <source>
        <dbReference type="EMBL" id="KAF2717295.1"/>
    </source>
</evidence>
<keyword evidence="8" id="KW-1185">Reference proteome</keyword>
<comment type="similarity">
    <text evidence="1">Belongs to the carnosine N-methyltransferase family.</text>
</comment>
<evidence type="ECO:0000256" key="1">
    <source>
        <dbReference type="ARBA" id="ARBA00010086"/>
    </source>
</evidence>
<evidence type="ECO:0000256" key="5">
    <source>
        <dbReference type="ARBA" id="ARBA00022691"/>
    </source>
</evidence>
<evidence type="ECO:0000256" key="3">
    <source>
        <dbReference type="ARBA" id="ARBA00022603"/>
    </source>
</evidence>
<dbReference type="Gene3D" id="3.40.50.150">
    <property type="entry name" value="Vaccinia Virus protein VP39"/>
    <property type="match status" value="1"/>
</dbReference>
<dbReference type="SMART" id="SM01296">
    <property type="entry name" value="N2227"/>
    <property type="match status" value="1"/>
</dbReference>
<dbReference type="SUPFAM" id="SSF53335">
    <property type="entry name" value="S-adenosyl-L-methionine-dependent methyltransferases"/>
    <property type="match status" value="1"/>
</dbReference>
<sequence length="401" mass="45104">MSDEPDLENPLDDPEERRVLYATLDSFRQYRTAAHYNITYLRRQSFYSLPSNHVDILSGAPFSFPSTLRQIDDAIDSNADLSERIMSFGLQGFGIHAEDESWKGQATPADMDKARSTIRQFWRDWSAEGGPEREIYSAVVTAIAQHLPLDTSERYKCNILIPGAGLGRLVFELCRAGYVVEGNEISYHQLMASSYILNFTQCAGQHTLYPWALNFNNHRRRVDQMQAVAIPDIHPAAVLEAAQAQTRSKVHFSERMSMSAGDFCDVYSKPRNSNAYQSVVTCFFIDTAPNPIRYIETVSNCLERGGLWVNVGPLLWHFESTPINTNGVKDGNDSDKGHASPKGLGEPGSVQLTDEEVVALIAGYGFSILEQREVGECGYIQQPHSMLRNMYRPSFWVARKE</sequence>
<keyword evidence="4" id="KW-0808">Transferase</keyword>
<comment type="caution">
    <text evidence="7">The sequence shown here is derived from an EMBL/GenBank/DDBJ whole genome shotgun (WGS) entry which is preliminary data.</text>
</comment>
<evidence type="ECO:0000256" key="4">
    <source>
        <dbReference type="ARBA" id="ARBA00022679"/>
    </source>
</evidence>
<organism evidence="7 8">
    <name type="scientific">Polychaeton citri CBS 116435</name>
    <dbReference type="NCBI Taxonomy" id="1314669"/>
    <lineage>
        <taxon>Eukaryota</taxon>
        <taxon>Fungi</taxon>
        <taxon>Dikarya</taxon>
        <taxon>Ascomycota</taxon>
        <taxon>Pezizomycotina</taxon>
        <taxon>Dothideomycetes</taxon>
        <taxon>Dothideomycetidae</taxon>
        <taxon>Capnodiales</taxon>
        <taxon>Capnodiaceae</taxon>
        <taxon>Polychaeton</taxon>
    </lineage>
</organism>
<feature type="region of interest" description="Disordered" evidence="6">
    <location>
        <begin position="326"/>
        <end position="348"/>
    </location>
</feature>